<dbReference type="EMBL" id="WTXG01000357">
    <property type="protein sequence ID" value="KAI0289163.1"/>
    <property type="molecule type" value="Genomic_DNA"/>
</dbReference>
<gene>
    <name evidence="5" type="ORF">B0F90DRAFT_1672569</name>
</gene>
<comment type="caution">
    <text evidence="5">The sequence shown here is derived from an EMBL/GenBank/DDBJ whole genome shotgun (WGS) entry which is preliminary data.</text>
</comment>
<protein>
    <recommendedName>
        <fullName evidence="4">Crinkler effector protein N-terminal domain-containing protein</fullName>
    </recommendedName>
</protein>
<evidence type="ECO:0000256" key="2">
    <source>
        <dbReference type="ARBA" id="ARBA00004613"/>
    </source>
</evidence>
<dbReference type="Proteomes" id="UP001203297">
    <property type="component" value="Unassembled WGS sequence"/>
</dbReference>
<reference evidence="5" key="1">
    <citation type="journal article" date="2022" name="New Phytol.">
        <title>Evolutionary transition to the ectomycorrhizal habit in the genomes of a hyperdiverse lineage of mushroom-forming fungi.</title>
        <authorList>
            <person name="Looney B."/>
            <person name="Miyauchi S."/>
            <person name="Morin E."/>
            <person name="Drula E."/>
            <person name="Courty P.E."/>
            <person name="Kohler A."/>
            <person name="Kuo A."/>
            <person name="LaButti K."/>
            <person name="Pangilinan J."/>
            <person name="Lipzen A."/>
            <person name="Riley R."/>
            <person name="Andreopoulos W."/>
            <person name="He G."/>
            <person name="Johnson J."/>
            <person name="Nolan M."/>
            <person name="Tritt A."/>
            <person name="Barry K.W."/>
            <person name="Grigoriev I.V."/>
            <person name="Nagy L.G."/>
            <person name="Hibbett D."/>
            <person name="Henrissat B."/>
            <person name="Matheny P.B."/>
            <person name="Labbe J."/>
            <person name="Martin F.M."/>
        </authorList>
    </citation>
    <scope>NUCLEOTIDE SEQUENCE</scope>
    <source>
        <strain evidence="5">BPL690</strain>
    </source>
</reference>
<dbReference type="InterPro" id="IPR045379">
    <property type="entry name" value="Crinkler_N"/>
</dbReference>
<keyword evidence="6" id="KW-1185">Reference proteome</keyword>
<evidence type="ECO:0000313" key="6">
    <source>
        <dbReference type="Proteomes" id="UP001203297"/>
    </source>
</evidence>
<evidence type="ECO:0000256" key="1">
    <source>
        <dbReference type="ARBA" id="ARBA00004340"/>
    </source>
</evidence>
<dbReference type="GO" id="GO:0043657">
    <property type="term" value="C:host cell"/>
    <property type="evidence" value="ECO:0007669"/>
    <property type="project" value="UniProtKB-SubCell"/>
</dbReference>
<feature type="domain" description="Crinkler effector protein N-terminal" evidence="4">
    <location>
        <begin position="110"/>
        <end position="168"/>
    </location>
</feature>
<proteinExistence type="predicted"/>
<comment type="subcellular location">
    <subcellularLocation>
        <location evidence="1">Host cell</location>
    </subcellularLocation>
    <subcellularLocation>
        <location evidence="2">Secreted</location>
    </subcellularLocation>
</comment>
<dbReference type="AlphaFoldDB" id="A0AAD4LU26"/>
<evidence type="ECO:0000256" key="3">
    <source>
        <dbReference type="ARBA" id="ARBA00022525"/>
    </source>
</evidence>
<name>A0AAD4LU26_9AGAM</name>
<evidence type="ECO:0000313" key="5">
    <source>
        <dbReference type="EMBL" id="KAI0289163.1"/>
    </source>
</evidence>
<dbReference type="Pfam" id="PF20147">
    <property type="entry name" value="Crinkler"/>
    <property type="match status" value="1"/>
</dbReference>
<sequence>MEVGQVLEPSQAGIGEGLVEERVKEDYHFGDVSGGGEDVFTENAIQEGEHFFNVLRRAVREGATEDDHQAVVTHNVFWPSLPPIDEGTAHEIAPPPVTPVPPILPTMSTLSINCLLLGTDSSKVFVVEIPKTKNVSILKRLIKEEQSPDLNHVTASKLIVWKVSLPADTISPELTLWWMNMFTFWYKHLLVHSINAFLT</sequence>
<organism evidence="5 6">
    <name type="scientific">Multifurca ochricompacta</name>
    <dbReference type="NCBI Taxonomy" id="376703"/>
    <lineage>
        <taxon>Eukaryota</taxon>
        <taxon>Fungi</taxon>
        <taxon>Dikarya</taxon>
        <taxon>Basidiomycota</taxon>
        <taxon>Agaricomycotina</taxon>
        <taxon>Agaricomycetes</taxon>
        <taxon>Russulales</taxon>
        <taxon>Russulaceae</taxon>
        <taxon>Multifurca</taxon>
    </lineage>
</organism>
<keyword evidence="3" id="KW-0964">Secreted</keyword>
<evidence type="ECO:0000259" key="4">
    <source>
        <dbReference type="Pfam" id="PF20147"/>
    </source>
</evidence>
<accession>A0AAD4LU26</accession>
<dbReference type="GO" id="GO:0005576">
    <property type="term" value="C:extracellular region"/>
    <property type="evidence" value="ECO:0007669"/>
    <property type="project" value="UniProtKB-SubCell"/>
</dbReference>